<feature type="signal peptide" evidence="2">
    <location>
        <begin position="1"/>
        <end position="25"/>
    </location>
</feature>
<feature type="domain" description="VanZ-like" evidence="3">
    <location>
        <begin position="7"/>
        <end position="170"/>
    </location>
</feature>
<evidence type="ECO:0000256" key="2">
    <source>
        <dbReference type="SAM" id="SignalP"/>
    </source>
</evidence>
<dbReference type="InterPro" id="IPR016747">
    <property type="entry name" value="Phosphotransbutyrylase"/>
</dbReference>
<name>A0A949TQT3_9CLOT</name>
<organism evidence="4 5">
    <name type="scientific">Clostridium thailandense</name>
    <dbReference type="NCBI Taxonomy" id="2794346"/>
    <lineage>
        <taxon>Bacteria</taxon>
        <taxon>Bacillati</taxon>
        <taxon>Bacillota</taxon>
        <taxon>Clostridia</taxon>
        <taxon>Eubacteriales</taxon>
        <taxon>Clostridiaceae</taxon>
        <taxon>Clostridium</taxon>
    </lineage>
</organism>
<keyword evidence="5" id="KW-1185">Reference proteome</keyword>
<dbReference type="PIRSF" id="PIRSF019083">
    <property type="entry name" value="UCP019083_VanZ"/>
    <property type="match status" value="1"/>
</dbReference>
<dbReference type="AlphaFoldDB" id="A0A949TQT3"/>
<keyword evidence="1" id="KW-1133">Transmembrane helix</keyword>
<evidence type="ECO:0000256" key="1">
    <source>
        <dbReference type="SAM" id="Phobius"/>
    </source>
</evidence>
<gene>
    <name evidence="4" type="ORF">I6U48_01230</name>
</gene>
<dbReference type="NCBIfam" id="NF037970">
    <property type="entry name" value="vanZ_1"/>
    <property type="match status" value="1"/>
</dbReference>
<keyword evidence="2" id="KW-0732">Signal</keyword>
<feature type="transmembrane region" description="Helical" evidence="1">
    <location>
        <begin position="154"/>
        <end position="172"/>
    </location>
</feature>
<evidence type="ECO:0000313" key="5">
    <source>
        <dbReference type="Proteomes" id="UP000694308"/>
    </source>
</evidence>
<proteinExistence type="predicted"/>
<protein>
    <submittedName>
        <fullName evidence="4">VanZ family protein</fullName>
    </submittedName>
</protein>
<dbReference type="EMBL" id="JAEEGC010000006">
    <property type="protein sequence ID" value="MBV7271541.1"/>
    <property type="molecule type" value="Genomic_DNA"/>
</dbReference>
<accession>A0A949TQT3</accession>
<feature type="chain" id="PRO_5039666915" evidence="2">
    <location>
        <begin position="26"/>
        <end position="187"/>
    </location>
</feature>
<feature type="transmembrane region" description="Helical" evidence="1">
    <location>
        <begin position="97"/>
        <end position="114"/>
    </location>
</feature>
<reference evidence="4" key="1">
    <citation type="submission" date="2020-12" db="EMBL/GenBank/DDBJ databases">
        <title>Clostridium thailandense sp. nov., a novel acetogenic bacterium isolated from peat land soil in Thailand.</title>
        <authorList>
            <person name="Chaikitkaew S."/>
            <person name="Birkeland N.K."/>
        </authorList>
    </citation>
    <scope>NUCLEOTIDE SEQUENCE</scope>
    <source>
        <strain evidence="4">PL3</strain>
    </source>
</reference>
<feature type="transmembrane region" description="Helical" evidence="1">
    <location>
        <begin position="121"/>
        <end position="142"/>
    </location>
</feature>
<dbReference type="RefSeq" id="WP_218318579.1">
    <property type="nucleotide sequence ID" value="NZ_JAEEGC010000006.1"/>
</dbReference>
<evidence type="ECO:0000313" key="4">
    <source>
        <dbReference type="EMBL" id="MBV7271541.1"/>
    </source>
</evidence>
<dbReference type="Proteomes" id="UP000694308">
    <property type="component" value="Unassembled WGS sequence"/>
</dbReference>
<sequence length="187" mass="21780">MKKNICILLSIFWICFIFYNSSNDANISEARSHKLLNDIKTQCNKIVKQYKNIVQVSKTQDEKLTESKIFNQEGLIKLKNTDKEEILNKFLRKNAHAFEYLVLAILVSSILFSFNIRGKGALTYIMFICLLYAVLDEFYQSFIPGRTSLVSDVLIDFLGSILGMVVFYFLYYKLKIKSNGKRFSQKY</sequence>
<dbReference type="InterPro" id="IPR006976">
    <property type="entry name" value="VanZ-like"/>
</dbReference>
<keyword evidence="1" id="KW-0812">Transmembrane</keyword>
<keyword evidence="1" id="KW-0472">Membrane</keyword>
<dbReference type="Pfam" id="PF04892">
    <property type="entry name" value="VanZ"/>
    <property type="match status" value="1"/>
</dbReference>
<comment type="caution">
    <text evidence="4">The sequence shown here is derived from an EMBL/GenBank/DDBJ whole genome shotgun (WGS) entry which is preliminary data.</text>
</comment>
<evidence type="ECO:0000259" key="3">
    <source>
        <dbReference type="Pfam" id="PF04892"/>
    </source>
</evidence>